<keyword evidence="3" id="KW-1185">Reference proteome</keyword>
<accession>A0ABQ5K1G0</accession>
<organism evidence="2 3">
    <name type="scientific">Aduncisulcus paluster</name>
    <dbReference type="NCBI Taxonomy" id="2918883"/>
    <lineage>
        <taxon>Eukaryota</taxon>
        <taxon>Metamonada</taxon>
        <taxon>Carpediemonas-like organisms</taxon>
        <taxon>Aduncisulcus</taxon>
    </lineage>
</organism>
<reference evidence="2" key="1">
    <citation type="submission" date="2022-03" db="EMBL/GenBank/DDBJ databases">
        <title>Draft genome sequence of Aduncisulcus paluster, a free-living microaerophilic Fornicata.</title>
        <authorList>
            <person name="Yuyama I."/>
            <person name="Kume K."/>
            <person name="Tamura T."/>
            <person name="Inagaki Y."/>
            <person name="Hashimoto T."/>
        </authorList>
    </citation>
    <scope>NUCLEOTIDE SEQUENCE</scope>
    <source>
        <strain evidence="2">NY0171</strain>
    </source>
</reference>
<evidence type="ECO:0008006" key="4">
    <source>
        <dbReference type="Google" id="ProtNLM"/>
    </source>
</evidence>
<proteinExistence type="predicted"/>
<feature type="region of interest" description="Disordered" evidence="1">
    <location>
        <begin position="323"/>
        <end position="344"/>
    </location>
</feature>
<protein>
    <recommendedName>
        <fullName evidence="4">C2H2-type domain-containing protein</fullName>
    </recommendedName>
</protein>
<dbReference type="Proteomes" id="UP001057375">
    <property type="component" value="Unassembled WGS sequence"/>
</dbReference>
<gene>
    <name evidence="2" type="ORF">ADUPG1_013013</name>
</gene>
<name>A0ABQ5K1G0_9EUKA</name>
<dbReference type="EMBL" id="BQXS01012581">
    <property type="protein sequence ID" value="GKT25353.1"/>
    <property type="molecule type" value="Genomic_DNA"/>
</dbReference>
<evidence type="ECO:0000313" key="3">
    <source>
        <dbReference type="Proteomes" id="UP001057375"/>
    </source>
</evidence>
<comment type="caution">
    <text evidence="2">The sequence shown here is derived from an EMBL/GenBank/DDBJ whole genome shotgun (WGS) entry which is preliminary data.</text>
</comment>
<evidence type="ECO:0000256" key="1">
    <source>
        <dbReference type="SAM" id="MobiDB-lite"/>
    </source>
</evidence>
<evidence type="ECO:0000313" key="2">
    <source>
        <dbReference type="EMBL" id="GKT25353.1"/>
    </source>
</evidence>
<sequence>MHCILLIRPTYYRLSDIESDILDTTAFRFLFHVPCQLIRSVASAHHRHYFVVRSDDSTSSNVKSLVIGFKSFEEVQSFERELGHGSYRPYVHSSSSSSRPFIESQYPSTSPHFTAPLLPLYCQYDGCSSSFSLHHTSQAIDHIRYPSYPISHPSPSHPSSSSSSSPFSSPLAFNPTVYPDVLLSASSHQTVCPQNNPIRVTVDDADSTLPALYPGTGTGLPVSGISSIHNYTHGNGFILSGSLTSTPSISPSSSSSSFVIPRHLTMPQAFVDLSSVGLSSVPSTADRSILRISGQGSGYGHQAPRHSLKVQEPHQQPAPLVPSHGMPGLGFSSSSVLQQPPPLPSSSLDVKMMTKQGDIGRVNPMSQSTPFIGTSTPFIGTSTPNLFSSLSDTTDSVHGNAMNNVPTNAIMPELFYDTQTSDRQCASSSIFRTHGVADESLGVSRSEVLIQQHGSISEESPSPEILLPRRSLPREVVYDHHQLSKPNGDGVF</sequence>